<evidence type="ECO:0000313" key="6">
    <source>
        <dbReference type="Proteomes" id="UP001262582"/>
    </source>
</evidence>
<keyword evidence="2" id="KW-0964">Secreted</keyword>
<dbReference type="EMBL" id="JAVRHK010000007">
    <property type="protein sequence ID" value="MDT0677193.1"/>
    <property type="molecule type" value="Genomic_DNA"/>
</dbReference>
<keyword evidence="6" id="KW-1185">Reference proteome</keyword>
<dbReference type="SUPFAM" id="SSF82153">
    <property type="entry name" value="FAS1 domain"/>
    <property type="match status" value="1"/>
</dbReference>
<evidence type="ECO:0000256" key="1">
    <source>
        <dbReference type="ARBA" id="ARBA00004613"/>
    </source>
</evidence>
<reference evidence="5 6" key="1">
    <citation type="submission" date="2023-09" db="EMBL/GenBank/DDBJ databases">
        <authorList>
            <person name="Rey-Velasco X."/>
        </authorList>
    </citation>
    <scope>NUCLEOTIDE SEQUENCE [LARGE SCALE GENOMIC DNA]</scope>
    <source>
        <strain evidence="5 6">F117</strain>
    </source>
</reference>
<dbReference type="Gene3D" id="2.30.180.10">
    <property type="entry name" value="FAS1 domain"/>
    <property type="match status" value="1"/>
</dbReference>
<evidence type="ECO:0000256" key="3">
    <source>
        <dbReference type="ARBA" id="ARBA00022729"/>
    </source>
</evidence>
<keyword evidence="3" id="KW-0732">Signal</keyword>
<comment type="caution">
    <text evidence="5">The sequence shown here is derived from an EMBL/GenBank/DDBJ whole genome shotgun (WGS) entry which is preliminary data.</text>
</comment>
<accession>A0ABU3D852</accession>
<dbReference type="InterPro" id="IPR036378">
    <property type="entry name" value="FAS1_dom_sf"/>
</dbReference>
<gene>
    <name evidence="5" type="ORF">RM539_11430</name>
</gene>
<proteinExistence type="predicted"/>
<dbReference type="NCBIfam" id="NF033679">
    <property type="entry name" value="DNRLRE_dom"/>
    <property type="match status" value="1"/>
</dbReference>
<evidence type="ECO:0000256" key="2">
    <source>
        <dbReference type="ARBA" id="ARBA00022525"/>
    </source>
</evidence>
<dbReference type="InterPro" id="IPR000782">
    <property type="entry name" value="FAS1_domain"/>
</dbReference>
<dbReference type="Pfam" id="PF02469">
    <property type="entry name" value="Fasciclin"/>
    <property type="match status" value="1"/>
</dbReference>
<organism evidence="5 6">
    <name type="scientific">Autumnicola musiva</name>
    <dbReference type="NCBI Taxonomy" id="3075589"/>
    <lineage>
        <taxon>Bacteria</taxon>
        <taxon>Pseudomonadati</taxon>
        <taxon>Bacteroidota</taxon>
        <taxon>Flavobacteriia</taxon>
        <taxon>Flavobacteriales</taxon>
        <taxon>Flavobacteriaceae</taxon>
        <taxon>Autumnicola</taxon>
    </lineage>
</organism>
<dbReference type="Pfam" id="PF16184">
    <property type="entry name" value="Cadherin_3"/>
    <property type="match status" value="1"/>
</dbReference>
<sequence>MKKNNKIRHFSHLIMAICCLSFLSSCEIQESFEYTKSNPEDISELTAWEFIQNHDSLAMYEEAIRLTGLESFYQEDSSRTFIAPNNSAFENYLSDNGYASLEEIPRPILRNSIKYSIVNGKVSFNDPDLFEANNPIAYETGNGQVMYLSHDSNFRGLINEGTSNQWTITTSNLEVENGAVHVTSSIVYFSALQVDTGVPDYVAEKDTIYPLHDAFVNGGNLSGNNYGSDQLLKVKNVTGEGPYDRKAYLMFDLSEFDKEGVITDLKLELAVRFTHGKGLDFYVHSVSDTLWNEMGLTWDNAPAAGPEPIASIVTSKMSTFEFDLTDYYLDLEGLGKASFMLDQTAGGDETDEFASKENTTLPAPMLIATLASGESNLVFETNSGFTVNEGDVFALDNSILEISGAPVADIIYTVEEVPTNGWLLTGATILEEGASFTQNDIDVMNILYINNGGGSDNFVLSARDRAGSRVEPFDVSITIN</sequence>
<evidence type="ECO:0000259" key="4">
    <source>
        <dbReference type="PROSITE" id="PS50213"/>
    </source>
</evidence>
<name>A0ABU3D852_9FLAO</name>
<dbReference type="PROSITE" id="PS51257">
    <property type="entry name" value="PROKAR_LIPOPROTEIN"/>
    <property type="match status" value="1"/>
</dbReference>
<protein>
    <submittedName>
        <fullName evidence="5">DNRLRE domain-containing protein</fullName>
    </submittedName>
</protein>
<evidence type="ECO:0000313" key="5">
    <source>
        <dbReference type="EMBL" id="MDT0677193.1"/>
    </source>
</evidence>
<comment type="subcellular location">
    <subcellularLocation>
        <location evidence="1">Secreted</location>
    </subcellularLocation>
</comment>
<dbReference type="Proteomes" id="UP001262582">
    <property type="component" value="Unassembled WGS sequence"/>
</dbReference>
<dbReference type="RefSeq" id="WP_311503530.1">
    <property type="nucleotide sequence ID" value="NZ_JAVRHK010000007.1"/>
</dbReference>
<dbReference type="InterPro" id="IPR055372">
    <property type="entry name" value="CBM96"/>
</dbReference>
<dbReference type="Pfam" id="PF24517">
    <property type="entry name" value="CBM96"/>
    <property type="match status" value="1"/>
</dbReference>
<dbReference type="PROSITE" id="PS50213">
    <property type="entry name" value="FAS1"/>
    <property type="match status" value="1"/>
</dbReference>
<feature type="domain" description="FAS1" evidence="4">
    <location>
        <begin position="44"/>
        <end position="187"/>
    </location>
</feature>